<reference evidence="1" key="1">
    <citation type="submission" date="2014-09" db="EMBL/GenBank/DDBJ databases">
        <authorList>
            <person name="Magalhaes I.L.F."/>
            <person name="Oliveira U."/>
            <person name="Santos F.R."/>
            <person name="Vidigal T.H.D.A."/>
            <person name="Brescovit A.D."/>
            <person name="Santos A.J."/>
        </authorList>
    </citation>
    <scope>NUCLEOTIDE SEQUENCE</scope>
    <source>
        <tissue evidence="1">Shoot tissue taken approximately 20 cm above the soil surface</tissue>
    </source>
</reference>
<evidence type="ECO:0000313" key="1">
    <source>
        <dbReference type="EMBL" id="JAE11266.1"/>
    </source>
</evidence>
<dbReference type="AlphaFoldDB" id="A0A0A9FMB9"/>
<protein>
    <submittedName>
        <fullName evidence="1">Uncharacterized protein</fullName>
    </submittedName>
</protein>
<organism evidence="1">
    <name type="scientific">Arundo donax</name>
    <name type="common">Giant reed</name>
    <name type="synonym">Donax arundinaceus</name>
    <dbReference type="NCBI Taxonomy" id="35708"/>
    <lineage>
        <taxon>Eukaryota</taxon>
        <taxon>Viridiplantae</taxon>
        <taxon>Streptophyta</taxon>
        <taxon>Embryophyta</taxon>
        <taxon>Tracheophyta</taxon>
        <taxon>Spermatophyta</taxon>
        <taxon>Magnoliopsida</taxon>
        <taxon>Liliopsida</taxon>
        <taxon>Poales</taxon>
        <taxon>Poaceae</taxon>
        <taxon>PACMAD clade</taxon>
        <taxon>Arundinoideae</taxon>
        <taxon>Arundineae</taxon>
        <taxon>Arundo</taxon>
    </lineage>
</organism>
<accession>A0A0A9FMB9</accession>
<name>A0A0A9FMB9_ARUDO</name>
<reference evidence="1" key="2">
    <citation type="journal article" date="2015" name="Data Brief">
        <title>Shoot transcriptome of the giant reed, Arundo donax.</title>
        <authorList>
            <person name="Barrero R.A."/>
            <person name="Guerrero F.D."/>
            <person name="Moolhuijzen P."/>
            <person name="Goolsby J.A."/>
            <person name="Tidwell J."/>
            <person name="Bellgard S.E."/>
            <person name="Bellgard M.I."/>
        </authorList>
    </citation>
    <scope>NUCLEOTIDE SEQUENCE</scope>
    <source>
        <tissue evidence="1">Shoot tissue taken approximately 20 cm above the soil surface</tissue>
    </source>
</reference>
<proteinExistence type="predicted"/>
<dbReference type="EMBL" id="GBRH01186630">
    <property type="protein sequence ID" value="JAE11266.1"/>
    <property type="molecule type" value="Transcribed_RNA"/>
</dbReference>
<sequence>MSSTTSFLCARSSRTL</sequence>